<feature type="chain" id="PRO_5034938465" description="Fimbrial-type adhesion domain-containing protein" evidence="1">
    <location>
        <begin position="24"/>
        <end position="406"/>
    </location>
</feature>
<evidence type="ECO:0000313" key="3">
    <source>
        <dbReference type="EMBL" id="MBE0128434.1"/>
    </source>
</evidence>
<dbReference type="RefSeq" id="WP_192478394.1">
    <property type="nucleotide sequence ID" value="NZ_VKME01000008.1"/>
</dbReference>
<name>A0A8I0MKC5_CITAM</name>
<accession>A0A8I0MKC5</accession>
<feature type="domain" description="Fimbrial-type adhesion" evidence="2">
    <location>
        <begin position="244"/>
        <end position="405"/>
    </location>
</feature>
<organism evidence="3 4">
    <name type="scientific">Citrobacter amalonaticus</name>
    <dbReference type="NCBI Taxonomy" id="35703"/>
    <lineage>
        <taxon>Bacteria</taxon>
        <taxon>Pseudomonadati</taxon>
        <taxon>Pseudomonadota</taxon>
        <taxon>Gammaproteobacteria</taxon>
        <taxon>Enterobacterales</taxon>
        <taxon>Enterobacteriaceae</taxon>
        <taxon>Citrobacter</taxon>
    </lineage>
</organism>
<feature type="signal peptide" evidence="1">
    <location>
        <begin position="1"/>
        <end position="23"/>
    </location>
</feature>
<dbReference type="InterPro" id="IPR036937">
    <property type="entry name" value="Adhesion_dom_fimbrial_sf"/>
</dbReference>
<protein>
    <recommendedName>
        <fullName evidence="2">Fimbrial-type adhesion domain-containing protein</fullName>
    </recommendedName>
</protein>
<dbReference type="Gene3D" id="2.60.40.1090">
    <property type="entry name" value="Fimbrial-type adhesion domain"/>
    <property type="match status" value="1"/>
</dbReference>
<dbReference type="AlphaFoldDB" id="A0A8I0MKC5"/>
<comment type="caution">
    <text evidence="3">The sequence shown here is derived from an EMBL/GenBank/DDBJ whole genome shotgun (WGS) entry which is preliminary data.</text>
</comment>
<evidence type="ECO:0000313" key="4">
    <source>
        <dbReference type="Proteomes" id="UP000656723"/>
    </source>
</evidence>
<evidence type="ECO:0000256" key="1">
    <source>
        <dbReference type="SAM" id="SignalP"/>
    </source>
</evidence>
<dbReference type="InterPro" id="IPR000259">
    <property type="entry name" value="Adhesion_dom_fimbrial"/>
</dbReference>
<dbReference type="GO" id="GO:0009289">
    <property type="term" value="C:pilus"/>
    <property type="evidence" value="ECO:0007669"/>
    <property type="project" value="InterPro"/>
</dbReference>
<dbReference type="Proteomes" id="UP000656723">
    <property type="component" value="Unassembled WGS sequence"/>
</dbReference>
<keyword evidence="1" id="KW-0732">Signal</keyword>
<reference evidence="3" key="1">
    <citation type="submission" date="2019-07" db="EMBL/GenBank/DDBJ databases">
        <title>KPC-2 carbapenem resistent Enterobacterales isolates from Germany.</title>
        <authorList>
            <person name="Yao Y."/>
            <person name="Falgenhauer L."/>
            <person name="Imirzalioglu C."/>
            <person name="Chakraborty T."/>
        </authorList>
    </citation>
    <scope>NUCLEOTIDE SEQUENCE</scope>
    <source>
        <strain evidence="3">CA13304</strain>
    </source>
</reference>
<dbReference type="EMBL" id="VKME01000008">
    <property type="protein sequence ID" value="MBE0128434.1"/>
    <property type="molecule type" value="Genomic_DNA"/>
</dbReference>
<dbReference type="GO" id="GO:0007155">
    <property type="term" value="P:cell adhesion"/>
    <property type="evidence" value="ECO:0007669"/>
    <property type="project" value="InterPro"/>
</dbReference>
<proteinExistence type="predicted"/>
<evidence type="ECO:0000259" key="2">
    <source>
        <dbReference type="Pfam" id="PF00419"/>
    </source>
</evidence>
<dbReference type="InterPro" id="IPR008966">
    <property type="entry name" value="Adhesion_dom_sf"/>
</dbReference>
<dbReference type="SUPFAM" id="SSF49401">
    <property type="entry name" value="Bacterial adhesins"/>
    <property type="match status" value="1"/>
</dbReference>
<sequence length="406" mass="43916">MRLKSVNVAAFIMSAFTSPLVVSSVSMTDITWTGGDHPGQIAARCIATYPSIMPLTIPRTFVADSSFEVGDIIYSWDYADFMPNYLQMRCTPDVDSSTGSHSANGFYVMLSLFTSNTSNDVIPTSLDGVGIRLFYKVNTTSDGTNGRLTIHDHVNNIRTDNSPVEERQFIPRSVADSLEFVCDSTRTSSSNRYIYACDYSLSIRAELIKTGPITVGSLALPDLNDSLLIKWYPGGFEGQRNSFSGNAVTLIAPACQLKNANHSVAMGDMVPLSATPRRGTNVPVNLDLECSGQVNNVNFRFEDAGTSPSSGLEKNVSLYSSQGTPVEGLEIEMRYEGERVNIDGTTEISTGSHGQRKTVADALPLFDSESTANFTANYVQLGPVISGGNGFTGAINGKVNMWVTYN</sequence>
<dbReference type="Gene3D" id="2.60.40.3310">
    <property type="match status" value="1"/>
</dbReference>
<gene>
    <name evidence="3" type="ORF">FOT72_10540</name>
</gene>
<dbReference type="Pfam" id="PF00419">
    <property type="entry name" value="Fimbrial"/>
    <property type="match status" value="1"/>
</dbReference>